<evidence type="ECO:0000313" key="2">
    <source>
        <dbReference type="EMBL" id="KAK3787529.1"/>
    </source>
</evidence>
<protein>
    <submittedName>
        <fullName evidence="2">Uncharacterized protein</fullName>
    </submittedName>
</protein>
<keyword evidence="3" id="KW-1185">Reference proteome</keyword>
<accession>A0AAE1DYC3</accession>
<reference evidence="2" key="1">
    <citation type="journal article" date="2023" name="G3 (Bethesda)">
        <title>A reference genome for the long-term kleptoplast-retaining sea slug Elysia crispata morphotype clarki.</title>
        <authorList>
            <person name="Eastman K.E."/>
            <person name="Pendleton A.L."/>
            <person name="Shaikh M.A."/>
            <person name="Suttiyut T."/>
            <person name="Ogas R."/>
            <person name="Tomko P."/>
            <person name="Gavelis G."/>
            <person name="Widhalm J.R."/>
            <person name="Wisecaver J.H."/>
        </authorList>
    </citation>
    <scope>NUCLEOTIDE SEQUENCE</scope>
    <source>
        <strain evidence="2">ECLA1</strain>
    </source>
</reference>
<comment type="caution">
    <text evidence="2">The sequence shown here is derived from an EMBL/GenBank/DDBJ whole genome shotgun (WGS) entry which is preliminary data.</text>
</comment>
<gene>
    <name evidence="2" type="ORF">RRG08_014146</name>
</gene>
<dbReference type="EMBL" id="JAWDGP010001863">
    <property type="protein sequence ID" value="KAK3787529.1"/>
    <property type="molecule type" value="Genomic_DNA"/>
</dbReference>
<organism evidence="2 3">
    <name type="scientific">Elysia crispata</name>
    <name type="common">lettuce slug</name>
    <dbReference type="NCBI Taxonomy" id="231223"/>
    <lineage>
        <taxon>Eukaryota</taxon>
        <taxon>Metazoa</taxon>
        <taxon>Spiralia</taxon>
        <taxon>Lophotrochozoa</taxon>
        <taxon>Mollusca</taxon>
        <taxon>Gastropoda</taxon>
        <taxon>Heterobranchia</taxon>
        <taxon>Euthyneura</taxon>
        <taxon>Panpulmonata</taxon>
        <taxon>Sacoglossa</taxon>
        <taxon>Placobranchoidea</taxon>
        <taxon>Plakobranchidae</taxon>
        <taxon>Elysia</taxon>
    </lineage>
</organism>
<evidence type="ECO:0000256" key="1">
    <source>
        <dbReference type="SAM" id="MobiDB-lite"/>
    </source>
</evidence>
<dbReference type="AlphaFoldDB" id="A0AAE1DYC3"/>
<sequence>MRLYGSSDGRPRFVALISMYGVIHEDTGVTALVFDANIKLLLDSPRNARRDANQTRSVVWLASSVMSRWPQGRRGPHGHLAAKSGSNQRQ</sequence>
<dbReference type="Proteomes" id="UP001283361">
    <property type="component" value="Unassembled WGS sequence"/>
</dbReference>
<name>A0AAE1DYC3_9GAST</name>
<proteinExistence type="predicted"/>
<evidence type="ECO:0000313" key="3">
    <source>
        <dbReference type="Proteomes" id="UP001283361"/>
    </source>
</evidence>
<feature type="region of interest" description="Disordered" evidence="1">
    <location>
        <begin position="69"/>
        <end position="90"/>
    </location>
</feature>